<dbReference type="Gene3D" id="3.70.10.10">
    <property type="match status" value="1"/>
</dbReference>
<sequence>MSFVAAINSTRNIATWLRACVSLAGVSDQISFTVLKKLVTMLAVSSSRTTHGEIRFERDFFQEIDFKTNDIMEDGFDGDSYLFVVSSKHLVMLLRNLGPHSLDYVCLRVECSANLPSIRRYKLNVEILTKNLVLKKYQIGFQPVEFTRTDIPTRYESRLMDNDIYRFSIQAAIIKQFLETAHASTEDFRIELKALKIIFTAYTKQVMKDRDYLKQPMHIMILMAVEDLEDSNLEEVTMSLNFRLRDFRNFLSLVSGLRSELGRTDSFALDLLTFDVLFDKAGDPILFQHKGTDITINFIQMTTDESGVMAKQDAGKYVLHAPVVLKRRMAEPEPAPVTKKTKVDERIEILPETEDQNENFGAFDAFDAFEPSGPRVTYGERSTSPHAMILDASDHSARNQIPNNDDVNNENNEIGENDDTDYSSSETSATEFGPTQARGRPQSLFR</sequence>
<name>A0A4P6XXK5_9ASCO</name>
<reference evidence="3" key="1">
    <citation type="submission" date="2019-03" db="EMBL/GenBank/DDBJ databases">
        <title>Snf2 controls pulcherriminic acid biosynthesis and connects pigmentation and antifungal activity of the yeast Metschnikowia pulcherrima.</title>
        <authorList>
            <person name="Gore-Lloyd D."/>
            <person name="Sumann I."/>
            <person name="Brachmann A.O."/>
            <person name="Schneeberger K."/>
            <person name="Ortiz-Merino R.A."/>
            <person name="Moreno-Beltran M."/>
            <person name="Schlaefli M."/>
            <person name="Kirner P."/>
            <person name="Santos Kron A."/>
            <person name="Wolfe K.H."/>
            <person name="Piel J."/>
            <person name="Ahrens C.H."/>
            <person name="Henk D."/>
            <person name="Freimoser F.M."/>
        </authorList>
    </citation>
    <scope>NUCLEOTIDE SEQUENCE [LARGE SCALE GENOMIC DNA]</scope>
    <source>
        <strain evidence="3">APC 1.2</strain>
    </source>
</reference>
<dbReference type="EMBL" id="CP034462">
    <property type="protein sequence ID" value="QBM91098.1"/>
    <property type="molecule type" value="Genomic_DNA"/>
</dbReference>
<dbReference type="GO" id="GO:0071479">
    <property type="term" value="P:cellular response to ionizing radiation"/>
    <property type="evidence" value="ECO:0007669"/>
    <property type="project" value="TreeGrafter"/>
</dbReference>
<keyword evidence="3" id="KW-1185">Reference proteome</keyword>
<dbReference type="SUPFAM" id="SSF55979">
    <property type="entry name" value="DNA clamp"/>
    <property type="match status" value="1"/>
</dbReference>
<feature type="compositionally biased region" description="Low complexity" evidence="1">
    <location>
        <begin position="403"/>
        <end position="412"/>
    </location>
</feature>
<dbReference type="PANTHER" id="PTHR15237:SF0">
    <property type="entry name" value="CELL CYCLE CHECKPOINT CONTROL PROTEIN"/>
    <property type="match status" value="1"/>
</dbReference>
<evidence type="ECO:0000256" key="1">
    <source>
        <dbReference type="SAM" id="MobiDB-lite"/>
    </source>
</evidence>
<dbReference type="Pfam" id="PF04139">
    <property type="entry name" value="Rad9"/>
    <property type="match status" value="1"/>
</dbReference>
<dbReference type="InterPro" id="IPR007268">
    <property type="entry name" value="Rad9/Ddc1"/>
</dbReference>
<dbReference type="GO" id="GO:0031573">
    <property type="term" value="P:mitotic intra-S DNA damage checkpoint signaling"/>
    <property type="evidence" value="ECO:0007669"/>
    <property type="project" value="TreeGrafter"/>
</dbReference>
<evidence type="ECO:0000313" key="3">
    <source>
        <dbReference type="Proteomes" id="UP000292447"/>
    </source>
</evidence>
<gene>
    <name evidence="2" type="primary">MPUL0G01410</name>
    <name evidence="2" type="ORF">METSCH_G01410</name>
</gene>
<dbReference type="InterPro" id="IPR046938">
    <property type="entry name" value="DNA_clamp_sf"/>
</dbReference>
<accession>A0A4P6XXK5</accession>
<dbReference type="AlphaFoldDB" id="A0A4P6XXK5"/>
<dbReference type="PANTHER" id="PTHR15237">
    <property type="entry name" value="DNA REPAIR PROTEIN RAD9"/>
    <property type="match status" value="1"/>
</dbReference>
<dbReference type="GO" id="GO:0006281">
    <property type="term" value="P:DNA repair"/>
    <property type="evidence" value="ECO:0007669"/>
    <property type="project" value="TreeGrafter"/>
</dbReference>
<dbReference type="GO" id="GO:0030896">
    <property type="term" value="C:checkpoint clamp complex"/>
    <property type="evidence" value="ECO:0007669"/>
    <property type="project" value="InterPro"/>
</dbReference>
<organism evidence="2 3">
    <name type="scientific">Metschnikowia aff. pulcherrima</name>
    <dbReference type="NCBI Taxonomy" id="2163413"/>
    <lineage>
        <taxon>Eukaryota</taxon>
        <taxon>Fungi</taxon>
        <taxon>Dikarya</taxon>
        <taxon>Ascomycota</taxon>
        <taxon>Saccharomycotina</taxon>
        <taxon>Pichiomycetes</taxon>
        <taxon>Metschnikowiaceae</taxon>
        <taxon>Metschnikowia</taxon>
    </lineage>
</organism>
<dbReference type="Proteomes" id="UP000292447">
    <property type="component" value="Chromosome VII"/>
</dbReference>
<dbReference type="STRING" id="2163413.A0A4P6XXK5"/>
<feature type="region of interest" description="Disordered" evidence="1">
    <location>
        <begin position="393"/>
        <end position="446"/>
    </location>
</feature>
<evidence type="ECO:0000313" key="2">
    <source>
        <dbReference type="EMBL" id="QBM91098.1"/>
    </source>
</evidence>
<proteinExistence type="predicted"/>
<dbReference type="GO" id="GO:0000076">
    <property type="term" value="P:DNA replication checkpoint signaling"/>
    <property type="evidence" value="ECO:0007669"/>
    <property type="project" value="TreeGrafter"/>
</dbReference>
<protein>
    <submittedName>
        <fullName evidence="2">DNA damage checkpoint protein</fullName>
    </submittedName>
</protein>